<dbReference type="EMBL" id="JANJYI010000003">
    <property type="protein sequence ID" value="KAK2655646.1"/>
    <property type="molecule type" value="Genomic_DNA"/>
</dbReference>
<accession>A0AAE0CLL8</accession>
<protein>
    <submittedName>
        <fullName evidence="1">Uncharacterized protein</fullName>
    </submittedName>
</protein>
<comment type="caution">
    <text evidence="1">The sequence shown here is derived from an EMBL/GenBank/DDBJ whole genome shotgun (WGS) entry which is preliminary data.</text>
</comment>
<name>A0AAE0CLL8_9ROSI</name>
<keyword evidence="2" id="KW-1185">Reference proteome</keyword>
<sequence>MGFLYGELLKAKEEIKVALNKNENTYQPIIDIIDSKAKDRLDSPLYLTAYILNPFYCHKDPWIAQQGDIMDGVCSCLEMFFPSDIDKQTNIMMTDLAKYTKKRVLLEK</sequence>
<gene>
    <name evidence="1" type="ORF">Ddye_008698</name>
</gene>
<evidence type="ECO:0000313" key="1">
    <source>
        <dbReference type="EMBL" id="KAK2655646.1"/>
    </source>
</evidence>
<reference evidence="1" key="1">
    <citation type="journal article" date="2023" name="Plant J.">
        <title>Genome sequences and population genomics provide insights into the demographic history, inbreeding, and mutation load of two 'living fossil' tree species of Dipteronia.</title>
        <authorList>
            <person name="Feng Y."/>
            <person name="Comes H.P."/>
            <person name="Chen J."/>
            <person name="Zhu S."/>
            <person name="Lu R."/>
            <person name="Zhang X."/>
            <person name="Li P."/>
            <person name="Qiu J."/>
            <person name="Olsen K.M."/>
            <person name="Qiu Y."/>
        </authorList>
    </citation>
    <scope>NUCLEOTIDE SEQUENCE</scope>
    <source>
        <strain evidence="1">KIB01</strain>
    </source>
</reference>
<proteinExistence type="predicted"/>
<dbReference type="Proteomes" id="UP001280121">
    <property type="component" value="Unassembled WGS sequence"/>
</dbReference>
<evidence type="ECO:0000313" key="2">
    <source>
        <dbReference type="Proteomes" id="UP001280121"/>
    </source>
</evidence>
<dbReference type="AlphaFoldDB" id="A0AAE0CLL8"/>
<organism evidence="1 2">
    <name type="scientific">Dipteronia dyeriana</name>
    <dbReference type="NCBI Taxonomy" id="168575"/>
    <lineage>
        <taxon>Eukaryota</taxon>
        <taxon>Viridiplantae</taxon>
        <taxon>Streptophyta</taxon>
        <taxon>Embryophyta</taxon>
        <taxon>Tracheophyta</taxon>
        <taxon>Spermatophyta</taxon>
        <taxon>Magnoliopsida</taxon>
        <taxon>eudicotyledons</taxon>
        <taxon>Gunneridae</taxon>
        <taxon>Pentapetalae</taxon>
        <taxon>rosids</taxon>
        <taxon>malvids</taxon>
        <taxon>Sapindales</taxon>
        <taxon>Sapindaceae</taxon>
        <taxon>Hippocastanoideae</taxon>
        <taxon>Acereae</taxon>
        <taxon>Dipteronia</taxon>
    </lineage>
</organism>